<dbReference type="GO" id="GO:0016791">
    <property type="term" value="F:phosphatase activity"/>
    <property type="evidence" value="ECO:0007669"/>
    <property type="project" value="TreeGrafter"/>
</dbReference>
<reference evidence="4 5" key="1">
    <citation type="submission" date="2019-11" db="EMBL/GenBank/DDBJ databases">
        <authorList>
            <person name="Zheng R.K."/>
            <person name="Sun C.M."/>
        </authorList>
    </citation>
    <scope>NUCLEOTIDE SEQUENCE [LARGE SCALE GENOMIC DNA]</scope>
    <source>
        <strain evidence="4 5">SRB007</strain>
    </source>
</reference>
<dbReference type="PANTHER" id="PTHR43156:SF2">
    <property type="entry name" value="STAGE II SPORULATION PROTEIN E"/>
    <property type="match status" value="1"/>
</dbReference>
<dbReference type="PANTHER" id="PTHR43156">
    <property type="entry name" value="STAGE II SPORULATION PROTEIN E-RELATED"/>
    <property type="match status" value="1"/>
</dbReference>
<dbReference type="Gene3D" id="3.60.40.10">
    <property type="entry name" value="PPM-type phosphatase domain"/>
    <property type="match status" value="1"/>
</dbReference>
<keyword evidence="2" id="KW-0812">Transmembrane</keyword>
<keyword evidence="5" id="KW-1185">Reference proteome</keyword>
<evidence type="ECO:0000313" key="5">
    <source>
        <dbReference type="Proteomes" id="UP000428328"/>
    </source>
</evidence>
<dbReference type="GO" id="GO:0007165">
    <property type="term" value="P:signal transduction"/>
    <property type="evidence" value="ECO:0007669"/>
    <property type="project" value="InterPro"/>
</dbReference>
<dbReference type="RefSeq" id="WP_158950725.1">
    <property type="nucleotide sequence ID" value="NZ_CP046400.1"/>
</dbReference>
<feature type="transmembrane region" description="Helical" evidence="2">
    <location>
        <begin position="171"/>
        <end position="190"/>
    </location>
</feature>
<dbReference type="SMART" id="SM00331">
    <property type="entry name" value="PP2C_SIG"/>
    <property type="match status" value="1"/>
</dbReference>
<dbReference type="AlphaFoldDB" id="A0A6I6JN21"/>
<dbReference type="InterPro" id="IPR003660">
    <property type="entry name" value="HAMP_dom"/>
</dbReference>
<evidence type="ECO:0000313" key="4">
    <source>
        <dbReference type="EMBL" id="QGY39094.1"/>
    </source>
</evidence>
<feature type="transmembrane region" description="Helical" evidence="2">
    <location>
        <begin position="75"/>
        <end position="95"/>
    </location>
</feature>
<sequence length="489" mass="53239">MVSLPVWELGIIILIPLAAALSLRSPLERRYVDRAAPIRRTALQFRLDLGLYLAAGLVMALILLLRYHFPLLQSGMKLVLGVFTVGLFAALDLALARERDVIHLAHHHGPFSPPKELTPLSKRFILVTAVILGLITAILLLVLIRDVNWLASQGLNQESIGTLGRSVLQEILFIMGFLLLMTINLVFSFARNLKILFHSETRVLKAVSRGDLSRRVPVATSDELGVIAGYTNTMIAALHEGVRMREGLLIAQEVQRNFLPDESPELPGLDIAGSATFSDETGGDFYDFVHCEPDGCSRITLLVGDVSGHGIGAALLMASGRATLRQSVNQDAGLARNIAAANIHLSRDLDGTGRFITLFALGLNPLERTVSWVNAGHQPALLYDPASDLFAQLKGVDIPLGVMEDWDYHEFSLPYPKPGQVLLILTDGVPEAHSPDGEMFGQERLLETIRGNAERDAEGIIRAVSQAVAGFTRNAVLEDDLTLVAIKGI</sequence>
<accession>A0A6I6JN21</accession>
<keyword evidence="2" id="KW-0472">Membrane</keyword>
<dbReference type="Pfam" id="PF20970">
    <property type="entry name" value="MASE10"/>
    <property type="match status" value="1"/>
</dbReference>
<evidence type="ECO:0000256" key="1">
    <source>
        <dbReference type="ARBA" id="ARBA00022801"/>
    </source>
</evidence>
<feature type="domain" description="HAMP" evidence="3">
    <location>
        <begin position="201"/>
        <end position="243"/>
    </location>
</feature>
<dbReference type="InterPro" id="IPR048440">
    <property type="entry name" value="MASE10"/>
</dbReference>
<evidence type="ECO:0000256" key="2">
    <source>
        <dbReference type="SAM" id="Phobius"/>
    </source>
</evidence>
<keyword evidence="1" id="KW-0378">Hydrolase</keyword>
<dbReference type="PROSITE" id="PS50885">
    <property type="entry name" value="HAMP"/>
    <property type="match status" value="1"/>
</dbReference>
<dbReference type="GO" id="GO:0016020">
    <property type="term" value="C:membrane"/>
    <property type="evidence" value="ECO:0007669"/>
    <property type="project" value="InterPro"/>
</dbReference>
<name>A0A6I6JN21_9BACT</name>
<evidence type="ECO:0000259" key="3">
    <source>
        <dbReference type="PROSITE" id="PS50885"/>
    </source>
</evidence>
<gene>
    <name evidence="4" type="ORF">GM415_02790</name>
</gene>
<organism evidence="4 5">
    <name type="scientific">Pseudodesulfovibrio cashew</name>
    <dbReference type="NCBI Taxonomy" id="2678688"/>
    <lineage>
        <taxon>Bacteria</taxon>
        <taxon>Pseudomonadati</taxon>
        <taxon>Thermodesulfobacteriota</taxon>
        <taxon>Desulfovibrionia</taxon>
        <taxon>Desulfovibrionales</taxon>
        <taxon>Desulfovibrionaceae</taxon>
    </lineage>
</organism>
<dbReference type="SUPFAM" id="SSF158472">
    <property type="entry name" value="HAMP domain-like"/>
    <property type="match status" value="1"/>
</dbReference>
<protein>
    <submittedName>
        <fullName evidence="4">SpoIIE family protein phosphatase</fullName>
    </submittedName>
</protein>
<dbReference type="Gene3D" id="6.10.340.10">
    <property type="match status" value="1"/>
</dbReference>
<dbReference type="InterPro" id="IPR052016">
    <property type="entry name" value="Bact_Sigma-Reg"/>
</dbReference>
<proteinExistence type="predicted"/>
<keyword evidence="2" id="KW-1133">Transmembrane helix</keyword>
<feature type="transmembrane region" description="Helical" evidence="2">
    <location>
        <begin position="124"/>
        <end position="144"/>
    </location>
</feature>
<feature type="transmembrane region" description="Helical" evidence="2">
    <location>
        <begin position="6"/>
        <end position="23"/>
    </location>
</feature>
<dbReference type="InterPro" id="IPR036457">
    <property type="entry name" value="PPM-type-like_dom_sf"/>
</dbReference>
<dbReference type="EMBL" id="CP046400">
    <property type="protein sequence ID" value="QGY39094.1"/>
    <property type="molecule type" value="Genomic_DNA"/>
</dbReference>
<dbReference type="CDD" id="cd06225">
    <property type="entry name" value="HAMP"/>
    <property type="match status" value="1"/>
</dbReference>
<dbReference type="InterPro" id="IPR001932">
    <property type="entry name" value="PPM-type_phosphatase-like_dom"/>
</dbReference>
<dbReference type="KEGG" id="psel:GM415_02790"/>
<dbReference type="Proteomes" id="UP000428328">
    <property type="component" value="Chromosome"/>
</dbReference>
<feature type="transmembrane region" description="Helical" evidence="2">
    <location>
        <begin position="49"/>
        <end position="69"/>
    </location>
</feature>
<dbReference type="Pfam" id="PF00672">
    <property type="entry name" value="HAMP"/>
    <property type="match status" value="1"/>
</dbReference>
<dbReference type="Pfam" id="PF07228">
    <property type="entry name" value="SpoIIE"/>
    <property type="match status" value="1"/>
</dbReference>